<organism evidence="1 2">
    <name type="scientific">Rhizophagus clarus</name>
    <dbReference type="NCBI Taxonomy" id="94130"/>
    <lineage>
        <taxon>Eukaryota</taxon>
        <taxon>Fungi</taxon>
        <taxon>Fungi incertae sedis</taxon>
        <taxon>Mucoromycota</taxon>
        <taxon>Glomeromycotina</taxon>
        <taxon>Glomeromycetes</taxon>
        <taxon>Glomerales</taxon>
        <taxon>Glomeraceae</taxon>
        <taxon>Rhizophagus</taxon>
    </lineage>
</organism>
<dbReference type="AlphaFoldDB" id="A0A8H3MH04"/>
<comment type="caution">
    <text evidence="1">The sequence shown here is derived from an EMBL/GenBank/DDBJ whole genome shotgun (WGS) entry which is preliminary data.</text>
</comment>
<reference evidence="1" key="1">
    <citation type="submission" date="2019-10" db="EMBL/GenBank/DDBJ databases">
        <title>Conservation and host-specific expression of non-tandemly repeated heterogenous ribosome RNA gene in arbuscular mycorrhizal fungi.</title>
        <authorList>
            <person name="Maeda T."/>
            <person name="Kobayashi Y."/>
            <person name="Nakagawa T."/>
            <person name="Ezawa T."/>
            <person name="Yamaguchi K."/>
            <person name="Bino T."/>
            <person name="Nishimoto Y."/>
            <person name="Shigenobu S."/>
            <person name="Kawaguchi M."/>
        </authorList>
    </citation>
    <scope>NUCLEOTIDE SEQUENCE</scope>
    <source>
        <strain evidence="1">HR1</strain>
    </source>
</reference>
<protein>
    <submittedName>
        <fullName evidence="1">Uncharacterized protein</fullName>
    </submittedName>
</protein>
<dbReference type="EMBL" id="BLAL01000333">
    <property type="protein sequence ID" value="GET03727.1"/>
    <property type="molecule type" value="Genomic_DNA"/>
</dbReference>
<evidence type="ECO:0000313" key="2">
    <source>
        <dbReference type="Proteomes" id="UP000615446"/>
    </source>
</evidence>
<proteinExistence type="predicted"/>
<dbReference type="Proteomes" id="UP000615446">
    <property type="component" value="Unassembled WGS sequence"/>
</dbReference>
<evidence type="ECO:0000313" key="1">
    <source>
        <dbReference type="EMBL" id="GET03727.1"/>
    </source>
</evidence>
<sequence length="71" mass="8182">MLDGGSKRALNTDIILKMELIHNGIISKKFKTEVPKNWKNDDYEQEWGIGLSEKIGKNKLQVIPRKSPFLK</sequence>
<name>A0A8H3MH04_9GLOM</name>
<accession>A0A8H3MH04</accession>
<gene>
    <name evidence="1" type="ORF">RCL2_003005500</name>
</gene>